<dbReference type="Pfam" id="PF17390">
    <property type="entry name" value="Bac_rhamnosid_C"/>
    <property type="match status" value="1"/>
</dbReference>
<dbReference type="InterPro" id="IPR012341">
    <property type="entry name" value="6hp_glycosidase-like_sf"/>
</dbReference>
<dbReference type="Pfam" id="PF17389">
    <property type="entry name" value="Bac_rhamnosid6H"/>
    <property type="match status" value="1"/>
</dbReference>
<dbReference type="PANTHER" id="PTHR33307">
    <property type="entry name" value="ALPHA-RHAMNOSIDASE (EUROFUNG)"/>
    <property type="match status" value="1"/>
</dbReference>
<protein>
    <recommendedName>
        <fullName evidence="2">alpha-L-rhamnosidase</fullName>
        <ecNumber evidence="2">3.2.1.40</ecNumber>
    </recommendedName>
</protein>
<name>A0A7X4YUU2_9BACL</name>
<accession>A0A7X4YUU2</accession>
<feature type="domain" description="Alpha-L-rhamnosidase C-terminal" evidence="7">
    <location>
        <begin position="686"/>
        <end position="750"/>
    </location>
</feature>
<dbReference type="Pfam" id="PF05592">
    <property type="entry name" value="Bac_rhamnosid"/>
    <property type="match status" value="1"/>
</dbReference>
<feature type="domain" description="Alpha-L-rhamnosidase concanavalin-like" evidence="4">
    <location>
        <begin position="249"/>
        <end position="337"/>
    </location>
</feature>
<keyword evidence="9" id="KW-1185">Reference proteome</keyword>
<dbReference type="Gene3D" id="2.60.120.260">
    <property type="entry name" value="Galactose-binding domain-like"/>
    <property type="match status" value="2"/>
</dbReference>
<dbReference type="InterPro" id="IPR008902">
    <property type="entry name" value="Rhamnosid_concanavalin"/>
</dbReference>
<dbReference type="Proteomes" id="UP000558113">
    <property type="component" value="Unassembled WGS sequence"/>
</dbReference>
<evidence type="ECO:0000256" key="2">
    <source>
        <dbReference type="ARBA" id="ARBA00012652"/>
    </source>
</evidence>
<dbReference type="InterPro" id="IPR035396">
    <property type="entry name" value="Bac_rhamnosid6H"/>
</dbReference>
<evidence type="ECO:0000259" key="4">
    <source>
        <dbReference type="Pfam" id="PF05592"/>
    </source>
</evidence>
<comment type="caution">
    <text evidence="8">The sequence shown here is derived from an EMBL/GenBank/DDBJ whole genome shotgun (WGS) entry which is preliminary data.</text>
</comment>
<dbReference type="Pfam" id="PF08531">
    <property type="entry name" value="Bac_rhamnosid_N"/>
    <property type="match status" value="1"/>
</dbReference>
<feature type="domain" description="Alpha-L-rhamnosidase six-hairpin glycosidase" evidence="6">
    <location>
        <begin position="352"/>
        <end position="684"/>
    </location>
</feature>
<dbReference type="InterPro" id="IPR013737">
    <property type="entry name" value="Bac_rhamnosid_N"/>
</dbReference>
<evidence type="ECO:0000256" key="3">
    <source>
        <dbReference type="ARBA" id="ARBA00022801"/>
    </source>
</evidence>
<proteinExistence type="predicted"/>
<gene>
    <name evidence="8" type="ORF">GT003_29040</name>
</gene>
<reference evidence="8 9" key="1">
    <citation type="submission" date="2020-01" db="EMBL/GenBank/DDBJ databases">
        <title>Paenibacillus soybeanensis sp. nov. isolated from the nodules of soybean (Glycine max(L.) Merr).</title>
        <authorList>
            <person name="Wang H."/>
        </authorList>
    </citation>
    <scope>NUCLEOTIDE SEQUENCE [LARGE SCALE GENOMIC DNA]</scope>
    <source>
        <strain evidence="8 9">DSM 23054</strain>
    </source>
</reference>
<feature type="domain" description="Bacterial alpha-L-rhamnosidase N-terminal" evidence="5">
    <location>
        <begin position="58"/>
        <end position="217"/>
    </location>
</feature>
<dbReference type="GO" id="GO:0005975">
    <property type="term" value="P:carbohydrate metabolic process"/>
    <property type="evidence" value="ECO:0007669"/>
    <property type="project" value="InterPro"/>
</dbReference>
<dbReference type="AlphaFoldDB" id="A0A7X4YUU2"/>
<dbReference type="InterPro" id="IPR016007">
    <property type="entry name" value="Alpha_rhamnosid"/>
</dbReference>
<evidence type="ECO:0000313" key="8">
    <source>
        <dbReference type="EMBL" id="NBC73025.1"/>
    </source>
</evidence>
<evidence type="ECO:0000313" key="9">
    <source>
        <dbReference type="Proteomes" id="UP000558113"/>
    </source>
</evidence>
<dbReference type="OrthoDB" id="9815108at2"/>
<dbReference type="EC" id="3.2.1.40" evidence="2"/>
<dbReference type="GO" id="GO:0030596">
    <property type="term" value="F:alpha-L-rhamnosidase activity"/>
    <property type="evidence" value="ECO:0007669"/>
    <property type="project" value="UniProtKB-EC"/>
</dbReference>
<comment type="catalytic activity">
    <reaction evidence="1">
        <text>Hydrolysis of terminal non-reducing alpha-L-rhamnose residues in alpha-L-rhamnosides.</text>
        <dbReference type="EC" id="3.2.1.40"/>
    </reaction>
</comment>
<dbReference type="RefSeq" id="WP_161704575.1">
    <property type="nucleotide sequence ID" value="NZ_JAAAMU010000025.1"/>
</dbReference>
<evidence type="ECO:0000259" key="5">
    <source>
        <dbReference type="Pfam" id="PF08531"/>
    </source>
</evidence>
<evidence type="ECO:0000259" key="7">
    <source>
        <dbReference type="Pfam" id="PF17390"/>
    </source>
</evidence>
<evidence type="ECO:0000256" key="1">
    <source>
        <dbReference type="ARBA" id="ARBA00001445"/>
    </source>
</evidence>
<dbReference type="SUPFAM" id="SSF48208">
    <property type="entry name" value="Six-hairpin glycosidases"/>
    <property type="match status" value="1"/>
</dbReference>
<dbReference type="PANTHER" id="PTHR33307:SF6">
    <property type="entry name" value="ALPHA-RHAMNOSIDASE (EUROFUNG)-RELATED"/>
    <property type="match status" value="1"/>
</dbReference>
<dbReference type="InterPro" id="IPR035398">
    <property type="entry name" value="Bac_rhamnosid_C"/>
</dbReference>
<evidence type="ECO:0000259" key="6">
    <source>
        <dbReference type="Pfam" id="PF17389"/>
    </source>
</evidence>
<dbReference type="Gene3D" id="1.50.10.10">
    <property type="match status" value="1"/>
</dbReference>
<keyword evidence="3 8" id="KW-0378">Hydrolase</keyword>
<dbReference type="Gene3D" id="2.60.420.10">
    <property type="entry name" value="Maltose phosphorylase, domain 3"/>
    <property type="match status" value="1"/>
</dbReference>
<sequence length="772" mass="87907">MDLLRSIARLVLSLQRVKIRLGWRTQMVSDMKPMWIWRSRRICKNDFAYFRKEFVVKKEPVSAILRVSAHNTVQAYLNGERLGGWVSPAPTDPRARKYYTEYDITAFFRESGERHCLTADAHYLGGGGQNYADGLPGFWLELALVYKDGSHSVIASGKSWEVLIESPHAIGTPYQQNRSVSAIEDFDASKLETNWRLPGRHALRVSKAKIAHAESANWRLERQRIPEGEVECEILPEEIYRQHTDNGYVQVFDTGRIVSGWPKLKLKGYRGSTVRLRYAENLDEHGRVAHRVCNEDSAFYYDQYRMRGDEEEEWQPSFSYKAFRYVEVTGYPERIEPGTGLRVCHVHTALAQAGNFRCSDPFLNRMYDACIATQKNNVLGQVVDCPHREQAQYLADADLQAETLFYNFDGVQIIRKTLEDFEDAQLEDGTFPFVAPGNYRELFRIRIPEWDLHFATLLWKLYEATGDEEALSAHCGSLFRMLAGYMERLDEVTGLLPKGGGWNISDWPYPTVDDSGNYLTVQQLKLANALRIAAKVADLIGRKREKAIWTERAETLVKNIEQALFDPSRSAYRDSFGSLYAHQGVTAYALYANLIPEEHRSQALIYAASREWECKTVLSLPLLRAFFEQGEAARAYGILSSREYPGWGYMINQGASTMWEGWEDVESHSHAWNGYPARLLQEYIVGIRSTAPGFKSALIKPYLPPDLDFAEASVWTPYGKLSFGWRREVDGIRCHANVPKGIEVLLEMSDGGDSQLVIGPGEQEWSLNGAGL</sequence>
<organism evidence="8 9">
    <name type="scientific">Paenibacillus sacheonensis</name>
    <dbReference type="NCBI Taxonomy" id="742054"/>
    <lineage>
        <taxon>Bacteria</taxon>
        <taxon>Bacillati</taxon>
        <taxon>Bacillota</taxon>
        <taxon>Bacilli</taxon>
        <taxon>Bacillales</taxon>
        <taxon>Paenibacillaceae</taxon>
        <taxon>Paenibacillus</taxon>
    </lineage>
</organism>
<dbReference type="InterPro" id="IPR008928">
    <property type="entry name" value="6-hairpin_glycosidase_sf"/>
</dbReference>
<dbReference type="EMBL" id="JAAAMU010000025">
    <property type="protein sequence ID" value="NBC73025.1"/>
    <property type="molecule type" value="Genomic_DNA"/>
</dbReference>